<dbReference type="RefSeq" id="WP_324278635.1">
    <property type="nucleotide sequence ID" value="NZ_CP141261.1"/>
</dbReference>
<protein>
    <submittedName>
        <fullName evidence="2">Uncharacterized protein</fullName>
    </submittedName>
</protein>
<evidence type="ECO:0000313" key="3">
    <source>
        <dbReference type="Proteomes" id="UP001324287"/>
    </source>
</evidence>
<keyword evidence="3" id="KW-1185">Reference proteome</keyword>
<name>A0ABZ1BAZ3_9ACTN</name>
<sequence>MTGRRRAVLIGLVGLVVLGVGGAACPPGAPRAIPSSEVPYGLAQSSPEATGPTTSAPAEAPSQVFLVAAGDVLVGRPREVEGARCASGWPTSSPPWRRVRRPRSSRTSCPPS</sequence>
<reference evidence="2 3" key="1">
    <citation type="submission" date="2023-12" db="EMBL/GenBank/DDBJ databases">
        <title>Blastococcus brunescens sp. nov., an actonobacterium isolated from sandstone collected in sahara desert.</title>
        <authorList>
            <person name="Gtari M."/>
            <person name="Ghodhbane F."/>
        </authorList>
    </citation>
    <scope>NUCLEOTIDE SEQUENCE [LARGE SCALE GENOMIC DNA]</scope>
    <source>
        <strain evidence="2 3">BMG 8361</strain>
    </source>
</reference>
<organism evidence="2 3">
    <name type="scientific">Blastococcus brunescens</name>
    <dbReference type="NCBI Taxonomy" id="1564165"/>
    <lineage>
        <taxon>Bacteria</taxon>
        <taxon>Bacillati</taxon>
        <taxon>Actinomycetota</taxon>
        <taxon>Actinomycetes</taxon>
        <taxon>Geodermatophilales</taxon>
        <taxon>Geodermatophilaceae</taxon>
        <taxon>Blastococcus</taxon>
    </lineage>
</organism>
<evidence type="ECO:0000313" key="2">
    <source>
        <dbReference type="EMBL" id="WRL67328.1"/>
    </source>
</evidence>
<proteinExistence type="predicted"/>
<feature type="region of interest" description="Disordered" evidence="1">
    <location>
        <begin position="80"/>
        <end position="112"/>
    </location>
</feature>
<accession>A0ABZ1BAZ3</accession>
<feature type="compositionally biased region" description="Polar residues" evidence="1">
    <location>
        <begin position="43"/>
        <end position="56"/>
    </location>
</feature>
<evidence type="ECO:0000256" key="1">
    <source>
        <dbReference type="SAM" id="MobiDB-lite"/>
    </source>
</evidence>
<dbReference type="EMBL" id="CP141261">
    <property type="protein sequence ID" value="WRL67328.1"/>
    <property type="molecule type" value="Genomic_DNA"/>
</dbReference>
<feature type="region of interest" description="Disordered" evidence="1">
    <location>
        <begin position="28"/>
        <end position="58"/>
    </location>
</feature>
<dbReference type="PROSITE" id="PS51257">
    <property type="entry name" value="PROKAR_LIPOPROTEIN"/>
    <property type="match status" value="1"/>
</dbReference>
<dbReference type="Proteomes" id="UP001324287">
    <property type="component" value="Chromosome"/>
</dbReference>
<gene>
    <name evidence="2" type="ORF">U6N30_32240</name>
</gene>